<protein>
    <recommendedName>
        <fullName evidence="2">SAC domain-containing protein</fullName>
    </recommendedName>
</protein>
<dbReference type="STRING" id="4155.A0A022QU44"/>
<keyword evidence="1" id="KW-0812">Transmembrane</keyword>
<dbReference type="Proteomes" id="UP000030748">
    <property type="component" value="Unassembled WGS sequence"/>
</dbReference>
<dbReference type="GO" id="GO:0005783">
    <property type="term" value="C:endoplasmic reticulum"/>
    <property type="evidence" value="ECO:0000318"/>
    <property type="project" value="GO_Central"/>
</dbReference>
<keyword evidence="1" id="KW-0472">Membrane</keyword>
<keyword evidence="1" id="KW-1133">Transmembrane helix</keyword>
<feature type="domain" description="SAC" evidence="2">
    <location>
        <begin position="131"/>
        <end position="459"/>
    </location>
</feature>
<keyword evidence="4" id="KW-1185">Reference proteome</keyword>
<name>A0A022QU44_ERYGU</name>
<evidence type="ECO:0000313" key="4">
    <source>
        <dbReference type="Proteomes" id="UP000030748"/>
    </source>
</evidence>
<dbReference type="Pfam" id="PF02383">
    <property type="entry name" value="Syja_N"/>
    <property type="match status" value="1"/>
</dbReference>
<dbReference type="PROSITE" id="PS50275">
    <property type="entry name" value="SAC"/>
    <property type="match status" value="1"/>
</dbReference>
<dbReference type="AlphaFoldDB" id="A0A022QU44"/>
<dbReference type="GO" id="GO:0046856">
    <property type="term" value="P:phosphatidylinositol dephosphorylation"/>
    <property type="evidence" value="ECO:0000318"/>
    <property type="project" value="GO_Central"/>
</dbReference>
<evidence type="ECO:0000259" key="2">
    <source>
        <dbReference type="PROSITE" id="PS50275"/>
    </source>
</evidence>
<organism evidence="3 4">
    <name type="scientific">Erythranthe guttata</name>
    <name type="common">Yellow monkey flower</name>
    <name type="synonym">Mimulus guttatus</name>
    <dbReference type="NCBI Taxonomy" id="4155"/>
    <lineage>
        <taxon>Eukaryota</taxon>
        <taxon>Viridiplantae</taxon>
        <taxon>Streptophyta</taxon>
        <taxon>Embryophyta</taxon>
        <taxon>Tracheophyta</taxon>
        <taxon>Spermatophyta</taxon>
        <taxon>Magnoliopsida</taxon>
        <taxon>eudicotyledons</taxon>
        <taxon>Gunneridae</taxon>
        <taxon>Pentapetalae</taxon>
        <taxon>asterids</taxon>
        <taxon>lamiids</taxon>
        <taxon>Lamiales</taxon>
        <taxon>Phrymaceae</taxon>
        <taxon>Erythranthe</taxon>
    </lineage>
</organism>
<dbReference type="PANTHER" id="PTHR45662">
    <property type="entry name" value="PHOSPHATIDYLINOSITIDE PHOSPHATASE SAC1"/>
    <property type="match status" value="1"/>
</dbReference>
<dbReference type="EMBL" id="KI631018">
    <property type="protein sequence ID" value="EYU30833.1"/>
    <property type="molecule type" value="Genomic_DNA"/>
</dbReference>
<dbReference type="PANTHER" id="PTHR45662:SF2">
    <property type="entry name" value="PHOSPHATIDYLINOSITOL-3-PHOSPHATASE SAC1"/>
    <property type="match status" value="1"/>
</dbReference>
<reference evidence="3 4" key="1">
    <citation type="journal article" date="2013" name="Proc. Natl. Acad. Sci. U.S.A.">
        <title>Fine-scale variation in meiotic recombination in Mimulus inferred from population shotgun sequencing.</title>
        <authorList>
            <person name="Hellsten U."/>
            <person name="Wright K.M."/>
            <person name="Jenkins J."/>
            <person name="Shu S."/>
            <person name="Yuan Y."/>
            <person name="Wessler S.R."/>
            <person name="Schmutz J."/>
            <person name="Willis J.H."/>
            <person name="Rokhsar D.S."/>
        </authorList>
    </citation>
    <scope>NUCLEOTIDE SEQUENCE [LARGE SCALE GENOMIC DNA]</scope>
    <source>
        <strain evidence="4">cv. DUN x IM62</strain>
    </source>
</reference>
<sequence length="596" mass="68538">MMEKSDHAHKLYNRMRLWEFHDQYFVEPTDGSSAPFLSISRLDGSFNLTDEVPHCNPVRVPKIWTIFGVVGTLKLLAGSYLLAITGRECVGFYLGYPIFKVVAMKIFPCDNSLKNASEEQRWMEREFSHLLSVSEETPGLYFSYDVNISLSTQQLHDLGDESKLLPLWRQVDARFLWNSYMLEVLIDNKLDPYLLPVMQGSFQKFQSAIGKDVLDVTLIARRCNRRTGTRMWRRGADSDGFVANFVETEQIVQMNGYTASFVQVRGSIPLIWDQIVDLTYRPKFEILTLEEVPQVVERHFLDLTKRYGNVHAVDLVNKHGGEGRLCEKYGSAMQHIGIDDVRYLHFDFHKICGDTEIEWLSILYHRVEAFLFLNRYFLVNDKGEKVQGQVGVVRTNCIDCLDRTNVTQSMFARKMLESQLRRIGVFNVGEFISGHPNLDRSFKILWANHGDDISIQYAGTPAMKGDFVRCGQRTMQGIVQDSWTSLMRYYLNNFRDGTKQDAIDLLHGYFIVSVSKNMASAIKKGGIEALASFPVAFSLIMTGFFFGTISLRQVRYDPWNLVVAVMWMGMSFVVTSFVRANGRVFCNRPRLHQPRY</sequence>
<evidence type="ECO:0000256" key="1">
    <source>
        <dbReference type="SAM" id="Phobius"/>
    </source>
</evidence>
<feature type="transmembrane region" description="Helical" evidence="1">
    <location>
        <begin position="559"/>
        <end position="580"/>
    </location>
</feature>
<accession>A0A022QU44</accession>
<evidence type="ECO:0000313" key="3">
    <source>
        <dbReference type="EMBL" id="EYU30833.1"/>
    </source>
</evidence>
<dbReference type="InterPro" id="IPR002013">
    <property type="entry name" value="SAC_dom"/>
</dbReference>
<feature type="transmembrane region" description="Helical" evidence="1">
    <location>
        <begin position="526"/>
        <end position="547"/>
    </location>
</feature>
<dbReference type="eggNOG" id="KOG1889">
    <property type="taxonomic scope" value="Eukaryota"/>
</dbReference>
<proteinExistence type="predicted"/>
<dbReference type="PROSITE" id="PS50231">
    <property type="entry name" value="RICIN_B_LECTIN"/>
    <property type="match status" value="1"/>
</dbReference>
<dbReference type="GO" id="GO:0043812">
    <property type="term" value="F:phosphatidylinositol-4-phosphate phosphatase activity"/>
    <property type="evidence" value="ECO:0000318"/>
    <property type="project" value="GO_Central"/>
</dbReference>
<gene>
    <name evidence="3" type="ORF">MIMGU_mgv1a017934mg</name>
</gene>